<dbReference type="AlphaFoldDB" id="A0A0R1MMG1"/>
<dbReference type="InterPro" id="IPR038600">
    <property type="entry name" value="Csn2_sf"/>
</dbReference>
<proteinExistence type="predicted"/>
<sequence length="204" mass="23912">MIATDNPIVYRDFILGCRDQSDLVKAYDDEFNAVEVTGAIDWLGDLMITQNLDKKYLPAIFKKMFADMPDEQRGRIHLATQNLDNAIQEGLYLADFPIKVTYDFDLRKSLKFAHTHFDDDILKQPYDIIKTVLKIHQICEMKSCLTICNVAHYITIEQMEDLAAFLQDVMLPLALIEFTDNKANEFYKNCNFYYIDKDYVDWYE</sequence>
<reference evidence="1 2" key="1">
    <citation type="journal article" date="2015" name="Genome Announc.">
        <title>Expanding the biotechnology potential of lactobacilli through comparative genomics of 213 strains and associated genera.</title>
        <authorList>
            <person name="Sun Z."/>
            <person name="Harris H.M."/>
            <person name="McCann A."/>
            <person name="Guo C."/>
            <person name="Argimon S."/>
            <person name="Zhang W."/>
            <person name="Yang X."/>
            <person name="Jeffery I.B."/>
            <person name="Cooney J.C."/>
            <person name="Kagawa T.F."/>
            <person name="Liu W."/>
            <person name="Song Y."/>
            <person name="Salvetti E."/>
            <person name="Wrobel A."/>
            <person name="Rasinkangas P."/>
            <person name="Parkhill J."/>
            <person name="Rea M.C."/>
            <person name="O'Sullivan O."/>
            <person name="Ritari J."/>
            <person name="Douillard F.P."/>
            <person name="Paul Ross R."/>
            <person name="Yang R."/>
            <person name="Briner A.E."/>
            <person name="Felis G.E."/>
            <person name="de Vos W.M."/>
            <person name="Barrangou R."/>
            <person name="Klaenhammer T.R."/>
            <person name="Caufield P.W."/>
            <person name="Cui Y."/>
            <person name="Zhang H."/>
            <person name="O'Toole P.W."/>
        </authorList>
    </citation>
    <scope>NUCLEOTIDE SEQUENCE [LARGE SCALE GENOMIC DNA]</scope>
    <source>
        <strain evidence="1 2">DSM 19519</strain>
    </source>
</reference>
<dbReference type="STRING" id="1423759.FC92_GL000536"/>
<comment type="caution">
    <text evidence="1">The sequence shown here is derived from an EMBL/GenBank/DDBJ whole genome shotgun (WGS) entry which is preliminary data.</text>
</comment>
<accession>A0A0R1MMG1</accession>
<dbReference type="CDD" id="cd12218">
    <property type="entry name" value="Csn2"/>
    <property type="match status" value="1"/>
</dbReference>
<keyword evidence="2" id="KW-1185">Reference proteome</keyword>
<dbReference type="Gene3D" id="3.40.50.11940">
    <property type="match status" value="1"/>
</dbReference>
<protein>
    <submittedName>
        <fullName evidence="1">CRISPR-associated Csn2 family protein</fullName>
    </submittedName>
</protein>
<gene>
    <name evidence="1" type="ORF">FC92_GL000536</name>
</gene>
<dbReference type="EMBL" id="AZDX01000018">
    <property type="protein sequence ID" value="KRL06597.1"/>
    <property type="molecule type" value="Genomic_DNA"/>
</dbReference>
<dbReference type="NCBIfam" id="TIGR01866">
    <property type="entry name" value="cas_Csn2"/>
    <property type="match status" value="1"/>
</dbReference>
<dbReference type="PATRIC" id="fig|1423759.3.peg.574"/>
<organism evidence="1 2">
    <name type="scientific">Liquorilactobacillus hordei DSM 19519</name>
    <dbReference type="NCBI Taxonomy" id="1423759"/>
    <lineage>
        <taxon>Bacteria</taxon>
        <taxon>Bacillati</taxon>
        <taxon>Bacillota</taxon>
        <taxon>Bacilli</taxon>
        <taxon>Lactobacillales</taxon>
        <taxon>Lactobacillaceae</taxon>
        <taxon>Liquorilactobacillus</taxon>
    </lineage>
</organism>
<evidence type="ECO:0000313" key="1">
    <source>
        <dbReference type="EMBL" id="KRL06597.1"/>
    </source>
</evidence>
<dbReference type="InterPro" id="IPR010146">
    <property type="entry name" value="CRISPR-assoc_prot_Csn2-typ"/>
</dbReference>
<name>A0A0R1MMG1_9LACO</name>
<evidence type="ECO:0000313" key="2">
    <source>
        <dbReference type="Proteomes" id="UP000051448"/>
    </source>
</evidence>
<dbReference type="Proteomes" id="UP000051448">
    <property type="component" value="Unassembled WGS sequence"/>
</dbReference>